<dbReference type="PANTHER" id="PTHR30627:SF24">
    <property type="entry name" value="PENICILLIN-BINDING PROTEIN 4B"/>
    <property type="match status" value="1"/>
</dbReference>
<dbReference type="Pfam" id="PF00905">
    <property type="entry name" value="Transpeptidase"/>
    <property type="match status" value="1"/>
</dbReference>
<evidence type="ECO:0000259" key="2">
    <source>
        <dbReference type="Pfam" id="PF00905"/>
    </source>
</evidence>
<protein>
    <submittedName>
        <fullName evidence="4">Penicillin-binding protein 2</fullName>
    </submittedName>
</protein>
<feature type="signal peptide" evidence="1">
    <location>
        <begin position="1"/>
        <end position="23"/>
    </location>
</feature>
<dbReference type="Gene3D" id="3.40.710.10">
    <property type="entry name" value="DD-peptidase/beta-lactamase superfamily"/>
    <property type="match status" value="1"/>
</dbReference>
<dbReference type="EMBL" id="BSBI01000003">
    <property type="protein sequence ID" value="GLF94638.1"/>
    <property type="molecule type" value="Genomic_DNA"/>
</dbReference>
<keyword evidence="1" id="KW-0732">Signal</keyword>
<dbReference type="SUPFAM" id="SSF56601">
    <property type="entry name" value="beta-lactamase/transpeptidase-like"/>
    <property type="match status" value="1"/>
</dbReference>
<accession>A0ABQ5NW85</accession>
<dbReference type="Proteomes" id="UP001291653">
    <property type="component" value="Unassembled WGS sequence"/>
</dbReference>
<keyword evidence="5" id="KW-1185">Reference proteome</keyword>
<comment type="caution">
    <text evidence="4">The sequence shown here is derived from an EMBL/GenBank/DDBJ whole genome shotgun (WGS) entry which is preliminary data.</text>
</comment>
<dbReference type="RefSeq" id="WP_323446702.1">
    <property type="nucleotide sequence ID" value="NZ_BSBI01000003.1"/>
</dbReference>
<feature type="domain" description="Penicillin binding protein A dimerisation" evidence="3">
    <location>
        <begin position="52"/>
        <end position="134"/>
    </location>
</feature>
<dbReference type="InterPro" id="IPR050515">
    <property type="entry name" value="Beta-lactam/transpept"/>
</dbReference>
<dbReference type="InterPro" id="IPR001460">
    <property type="entry name" value="PCN-bd_Tpept"/>
</dbReference>
<dbReference type="PANTHER" id="PTHR30627">
    <property type="entry name" value="PEPTIDOGLYCAN D,D-TRANSPEPTIDASE"/>
    <property type="match status" value="1"/>
</dbReference>
<dbReference type="InterPro" id="IPR054120">
    <property type="entry name" value="PBPA_dimer"/>
</dbReference>
<reference evidence="4 5" key="1">
    <citation type="submission" date="2022-10" db="EMBL/GenBank/DDBJ databases">
        <title>Draft genome sequence of Streptomyces sp. YSPA8.</title>
        <authorList>
            <person name="Moriuchi R."/>
            <person name="Dohra H."/>
            <person name="Yamamura H."/>
            <person name="Kodani S."/>
        </authorList>
    </citation>
    <scope>NUCLEOTIDE SEQUENCE [LARGE SCALE GENOMIC DNA]</scope>
    <source>
        <strain evidence="4 5">YSPA8</strain>
    </source>
</reference>
<name>A0ABQ5NW85_9ACTN</name>
<evidence type="ECO:0000313" key="5">
    <source>
        <dbReference type="Proteomes" id="UP001291653"/>
    </source>
</evidence>
<feature type="chain" id="PRO_5046222196" evidence="1">
    <location>
        <begin position="24"/>
        <end position="512"/>
    </location>
</feature>
<gene>
    <name evidence="4" type="ORF">SYYSPA8_10095</name>
</gene>
<dbReference type="Gene3D" id="3.90.1310.10">
    <property type="entry name" value="Penicillin-binding protein 2a (Domain 2)"/>
    <property type="match status" value="1"/>
</dbReference>
<dbReference type="InterPro" id="IPR012338">
    <property type="entry name" value="Beta-lactam/transpept-like"/>
</dbReference>
<sequence>MIPCVRRSGALCLLLLAALPVHAARVQLVDAGKLDGHPANRRGAIARYAEPRGEILAGGRRLTASRDTGQQLRWERVYPEGPLYAPVTGFSSQTYGTTMVEDAADAVLSGTDPALASLPLWHELSRGRPTGADVSTTVEPAMQRAAYTGLGGKRGAVVAVEPATGRILTLVSSPSYDPGQLSGTGPSVRAAWDRLTSQPTQPMLNRAIRQTYPPGSAFKIVTAAAALDAGVVTDVDAPTGTPSPYPLPGTRTRLPDAAEGCGGASLAYAIQWSCNTVLAHLGTRVGLAGMRDAVARFGFNDPGLRIPSPVVPSNFDTRMSADQLALSSIGQFNTTATPLQMALVAAAVANGGELRPPYLVDRVTAHGGTRAVSHPRQRPPRRVMSPLTARLLAGLMVGVVERGTGSAAALPHATVGGKTGTAQHGLGNSGVPYAWFISFARAHGSARPAVAVAVVVEDADAVRGHISGGGNAAPVARAVMAAALREQDLLRERDLLRKRDVRRPGAGAGGRR</sequence>
<evidence type="ECO:0000313" key="4">
    <source>
        <dbReference type="EMBL" id="GLF94638.1"/>
    </source>
</evidence>
<feature type="domain" description="Penicillin-binding protein transpeptidase" evidence="2">
    <location>
        <begin position="155"/>
        <end position="480"/>
    </location>
</feature>
<proteinExistence type="predicted"/>
<evidence type="ECO:0000259" key="3">
    <source>
        <dbReference type="Pfam" id="PF21922"/>
    </source>
</evidence>
<evidence type="ECO:0000256" key="1">
    <source>
        <dbReference type="SAM" id="SignalP"/>
    </source>
</evidence>
<organism evidence="4 5">
    <name type="scientific">Streptomyces yaizuensis</name>
    <dbReference type="NCBI Taxonomy" id="2989713"/>
    <lineage>
        <taxon>Bacteria</taxon>
        <taxon>Bacillati</taxon>
        <taxon>Actinomycetota</taxon>
        <taxon>Actinomycetes</taxon>
        <taxon>Kitasatosporales</taxon>
        <taxon>Streptomycetaceae</taxon>
        <taxon>Streptomyces</taxon>
    </lineage>
</organism>
<dbReference type="Pfam" id="PF21922">
    <property type="entry name" value="PBP_dimer_2"/>
    <property type="match status" value="1"/>
</dbReference>